<organism evidence="7 8">
    <name type="scientific">Colletotrichum chlorophyti</name>
    <dbReference type="NCBI Taxonomy" id="708187"/>
    <lineage>
        <taxon>Eukaryota</taxon>
        <taxon>Fungi</taxon>
        <taxon>Dikarya</taxon>
        <taxon>Ascomycota</taxon>
        <taxon>Pezizomycotina</taxon>
        <taxon>Sordariomycetes</taxon>
        <taxon>Hypocreomycetidae</taxon>
        <taxon>Glomerellales</taxon>
        <taxon>Glomerellaceae</taxon>
        <taxon>Colletotrichum</taxon>
    </lineage>
</organism>
<dbReference type="Proteomes" id="UP000186583">
    <property type="component" value="Unassembled WGS sequence"/>
</dbReference>
<gene>
    <name evidence="7" type="ORF">CCHL11_05234</name>
</gene>
<dbReference type="InterPro" id="IPR008979">
    <property type="entry name" value="Galactose-bd-like_sf"/>
</dbReference>
<evidence type="ECO:0000256" key="1">
    <source>
        <dbReference type="ARBA" id="ARBA00004173"/>
    </source>
</evidence>
<dbReference type="InterPro" id="IPR013857">
    <property type="entry name" value="NADH-UbQ_OxRdtase-assoc_prot30"/>
</dbReference>
<dbReference type="PANTHER" id="PTHR13194:SF18">
    <property type="entry name" value="COMPLEX I INTERMEDIATE-ASSOCIATED PROTEIN 30, MITOCHONDRIAL"/>
    <property type="match status" value="1"/>
</dbReference>
<dbReference type="EMBL" id="MPGH01000135">
    <property type="protein sequence ID" value="OLN86125.1"/>
    <property type="molecule type" value="Genomic_DNA"/>
</dbReference>
<feature type="region of interest" description="Disordered" evidence="5">
    <location>
        <begin position="257"/>
        <end position="277"/>
    </location>
</feature>
<dbReference type="Pfam" id="PF08547">
    <property type="entry name" value="CIA30"/>
    <property type="match status" value="1"/>
</dbReference>
<evidence type="ECO:0000256" key="4">
    <source>
        <dbReference type="ARBA" id="ARBA00023186"/>
    </source>
</evidence>
<evidence type="ECO:0000313" key="8">
    <source>
        <dbReference type="Proteomes" id="UP000186583"/>
    </source>
</evidence>
<dbReference type="GO" id="GO:0051082">
    <property type="term" value="F:unfolded protein binding"/>
    <property type="evidence" value="ECO:0007669"/>
    <property type="project" value="TreeGrafter"/>
</dbReference>
<dbReference type="InterPro" id="IPR039131">
    <property type="entry name" value="NDUFAF1"/>
</dbReference>
<dbReference type="GO" id="GO:0006120">
    <property type="term" value="P:mitochondrial electron transport, NADH to ubiquinone"/>
    <property type="evidence" value="ECO:0007669"/>
    <property type="project" value="TreeGrafter"/>
</dbReference>
<evidence type="ECO:0000259" key="6">
    <source>
        <dbReference type="Pfam" id="PF08547"/>
    </source>
</evidence>
<dbReference type="STRING" id="708187.A0A1Q8RP59"/>
<keyword evidence="3" id="KW-0496">Mitochondrion</keyword>
<evidence type="ECO:0000256" key="5">
    <source>
        <dbReference type="SAM" id="MobiDB-lite"/>
    </source>
</evidence>
<comment type="similarity">
    <text evidence="2">Belongs to the CIA30 family.</text>
</comment>
<name>A0A1Q8RP59_9PEZI</name>
<keyword evidence="8" id="KW-1185">Reference proteome</keyword>
<feature type="domain" description="NADH:ubiquinone oxidoreductase intermediate-associated protein 30" evidence="6">
    <location>
        <begin position="44"/>
        <end position="230"/>
    </location>
</feature>
<dbReference type="AlphaFoldDB" id="A0A1Q8RP59"/>
<protein>
    <submittedName>
        <fullName evidence="7">Complex I intermediate-associated protein 30, mitochondrial</fullName>
    </submittedName>
</protein>
<keyword evidence="4" id="KW-0143">Chaperone</keyword>
<reference evidence="7 8" key="1">
    <citation type="submission" date="2016-11" db="EMBL/GenBank/DDBJ databases">
        <title>Draft Genome Assembly of Colletotrichum chlorophyti a pathogen of herbaceous plants.</title>
        <authorList>
            <person name="Gan P."/>
            <person name="Narusaka M."/>
            <person name="Tsushima A."/>
            <person name="Narusaka Y."/>
            <person name="Takano Y."/>
            <person name="Shirasu K."/>
        </authorList>
    </citation>
    <scope>NUCLEOTIDE SEQUENCE [LARGE SCALE GENOMIC DNA]</scope>
    <source>
        <strain evidence="7 8">NTL11</strain>
    </source>
</reference>
<comment type="caution">
    <text evidence="7">The sequence shown here is derived from an EMBL/GenBank/DDBJ whole genome shotgun (WGS) entry which is preliminary data.</text>
</comment>
<evidence type="ECO:0000256" key="2">
    <source>
        <dbReference type="ARBA" id="ARBA00007884"/>
    </source>
</evidence>
<dbReference type="OrthoDB" id="42561at2759"/>
<dbReference type="SUPFAM" id="SSF49785">
    <property type="entry name" value="Galactose-binding domain-like"/>
    <property type="match status" value="1"/>
</dbReference>
<dbReference type="PANTHER" id="PTHR13194">
    <property type="entry name" value="COMPLEX I INTERMEDIATE-ASSOCIATED PROTEIN 30"/>
    <property type="match status" value="1"/>
</dbReference>
<accession>A0A1Q8RP59</accession>
<evidence type="ECO:0000313" key="7">
    <source>
        <dbReference type="EMBL" id="OLN86125.1"/>
    </source>
</evidence>
<dbReference type="GO" id="GO:0005739">
    <property type="term" value="C:mitochondrion"/>
    <property type="evidence" value="ECO:0007669"/>
    <property type="project" value="UniProtKB-SubCell"/>
</dbReference>
<sequence length="277" mass="31174">MRATPSLLAKGFWGRTTDELKRRASIAFKAEGIKGPSGPYMLQDFRAPGSTDDCKRMSDQEIGGFSHSVLEWVPSSSATTTTPSSESTPARTGYARFYGSISTDLPKDNPKIERTGFAAWRTPDQRATLFGKSVWDIDPYSYLAMRVKSDGRSYFINLQTDSVVPTDLHQHRLFAKRPGEWETVFVKWNDFVRTNHGFVVEPQTEMLRSKVTSVGIGLTDRVPGPFELCIERIWATNDVEEAAGEVEADVLAAQEAREARESELRNREGKSIRWKEK</sequence>
<proteinExistence type="inferred from homology"/>
<comment type="subcellular location">
    <subcellularLocation>
        <location evidence="1">Mitochondrion</location>
    </subcellularLocation>
</comment>
<evidence type="ECO:0000256" key="3">
    <source>
        <dbReference type="ARBA" id="ARBA00023128"/>
    </source>
</evidence>
<dbReference type="GO" id="GO:0010257">
    <property type="term" value="P:NADH dehydrogenase complex assembly"/>
    <property type="evidence" value="ECO:0007669"/>
    <property type="project" value="TreeGrafter"/>
</dbReference>